<dbReference type="Proteomes" id="UP000449547">
    <property type="component" value="Unassembled WGS sequence"/>
</dbReference>
<dbReference type="GeneID" id="54782026"/>
<evidence type="ECO:0000313" key="16">
    <source>
        <dbReference type="Proteomes" id="UP000449547"/>
    </source>
</evidence>
<dbReference type="PANTHER" id="PTHR28004">
    <property type="entry name" value="ZGC:162816-RELATED"/>
    <property type="match status" value="1"/>
</dbReference>
<dbReference type="OMA" id="WPRFYGW"/>
<dbReference type="FunFam" id="3.20.20.10:FF:000016">
    <property type="entry name" value="D-serine dehydratase"/>
    <property type="match status" value="1"/>
</dbReference>
<dbReference type="EC" id="4.3.1.18" evidence="11"/>
<dbReference type="GO" id="GO:0046872">
    <property type="term" value="F:metal ion binding"/>
    <property type="evidence" value="ECO:0007669"/>
    <property type="project" value="UniProtKB-KW"/>
</dbReference>
<dbReference type="InterPro" id="IPR051466">
    <property type="entry name" value="D-amino_acid_metab_enzyme"/>
</dbReference>
<dbReference type="InterPro" id="IPR042208">
    <property type="entry name" value="D-ser_dehydrat-like_sf"/>
</dbReference>
<dbReference type="InterPro" id="IPR026956">
    <property type="entry name" value="D-ser_dehydrat-like_dom"/>
</dbReference>
<reference evidence="15 16" key="1">
    <citation type="submission" date="2019-07" db="EMBL/GenBank/DDBJ databases">
        <title>Genome assembly of two rare yeast pathogens: Diutina rugosa and Trichomonascus ciferrii.</title>
        <authorList>
            <person name="Mixao V."/>
            <person name="Saus E."/>
            <person name="Hansen A."/>
            <person name="Lass-Flor C."/>
            <person name="Gabaldon T."/>
        </authorList>
    </citation>
    <scope>NUCLEOTIDE SEQUENCE [LARGE SCALE GENOMIC DNA]</scope>
    <source>
        <strain evidence="15 16">CBS 613</strain>
    </source>
</reference>
<evidence type="ECO:0000313" key="15">
    <source>
        <dbReference type="EMBL" id="KAA8901005.1"/>
    </source>
</evidence>
<evidence type="ECO:0000256" key="4">
    <source>
        <dbReference type="ARBA" id="ARBA00022575"/>
    </source>
</evidence>
<comment type="caution">
    <text evidence="15">The sequence shown here is derived from an EMBL/GenBank/DDBJ whole genome shotgun (WGS) entry which is preliminary data.</text>
</comment>
<dbReference type="GO" id="GO:0036088">
    <property type="term" value="P:D-serine catabolic process"/>
    <property type="evidence" value="ECO:0007669"/>
    <property type="project" value="TreeGrafter"/>
</dbReference>
<dbReference type="Gene3D" id="3.20.20.10">
    <property type="entry name" value="Alanine racemase"/>
    <property type="match status" value="1"/>
</dbReference>
<keyword evidence="4" id="KW-0216">Detoxification</keyword>
<evidence type="ECO:0000256" key="9">
    <source>
        <dbReference type="ARBA" id="ARBA00051198"/>
    </source>
</evidence>
<comment type="cofactor">
    <cofactor evidence="2">
        <name>Zn(2+)</name>
        <dbReference type="ChEBI" id="CHEBI:29105"/>
    </cofactor>
</comment>
<evidence type="ECO:0000256" key="8">
    <source>
        <dbReference type="ARBA" id="ARBA00023239"/>
    </source>
</evidence>
<dbReference type="EMBL" id="SWFT01000105">
    <property type="protein sequence ID" value="KAA8901005.1"/>
    <property type="molecule type" value="Genomic_DNA"/>
</dbReference>
<dbReference type="AlphaFoldDB" id="A0A642UQ20"/>
<dbReference type="Gene3D" id="2.40.37.20">
    <property type="entry name" value="D-serine dehydratase-like domain"/>
    <property type="match status" value="1"/>
</dbReference>
<sequence length="392" mass="43149">MSIDKKSLIEQFKGKSWEDLPTPSLVLDVDRFKSNCDNLTACANKLKVPLRCHVKTHKTTEGLRLQLANQEYGGGRVLVSTIPEARAILPLVKEGIVKDVCYSIPIPKSRLADCEELAQEIPDFRLLVDDIAQLDLLGTSKQTYSVFVKIDMGYGRAGLTPESPRLLEVFKRIKSYDNVNLFGLYCHSGSAYTALNKDEAREYLFKEVSVATKAARIARTVGFEDLTLSVGSTPTAHAVEILDDGNLPPVEGHLEIHAGNYPCCDLQQVATGCVSLEQVAVSVVAEIVSTYPGRGTGPGEQLIDAGVLSLARETSKIAGYGKLADNDDWIVGRISQEHGILTTENEKAQFLEYGTKIKILPQHACISCASFPYYFILKDGKIDDVWVPAKWW</sequence>
<name>A0A642UQ20_DIURU</name>
<gene>
    <name evidence="15" type="ORF">DIURU_003375</name>
</gene>
<keyword evidence="7" id="KW-0663">Pyridoxal phosphate</keyword>
<dbReference type="GO" id="GO:0008721">
    <property type="term" value="F:D-serine ammonia-lyase activity"/>
    <property type="evidence" value="ECO:0007669"/>
    <property type="project" value="UniProtKB-EC"/>
</dbReference>
<evidence type="ECO:0000256" key="5">
    <source>
        <dbReference type="ARBA" id="ARBA00022723"/>
    </source>
</evidence>
<evidence type="ECO:0000256" key="10">
    <source>
        <dbReference type="ARBA" id="ARBA00055764"/>
    </source>
</evidence>
<organism evidence="15 16">
    <name type="scientific">Diutina rugosa</name>
    <name type="common">Yeast</name>
    <name type="synonym">Candida rugosa</name>
    <dbReference type="NCBI Taxonomy" id="5481"/>
    <lineage>
        <taxon>Eukaryota</taxon>
        <taxon>Fungi</taxon>
        <taxon>Dikarya</taxon>
        <taxon>Ascomycota</taxon>
        <taxon>Saccharomycotina</taxon>
        <taxon>Pichiomycetes</taxon>
        <taxon>Debaryomycetaceae</taxon>
        <taxon>Diutina</taxon>
    </lineage>
</organism>
<dbReference type="VEuPathDB" id="FungiDB:DIURU_003375"/>
<accession>A0A642UQ20</accession>
<dbReference type="GO" id="GO:0009636">
    <property type="term" value="P:response to toxic substance"/>
    <property type="evidence" value="ECO:0007669"/>
    <property type="project" value="UniProtKB-KW"/>
</dbReference>
<evidence type="ECO:0000256" key="13">
    <source>
        <dbReference type="ARBA" id="ARBA00075219"/>
    </source>
</evidence>
<comment type="cofactor">
    <cofactor evidence="1">
        <name>pyridoxal 5'-phosphate</name>
        <dbReference type="ChEBI" id="CHEBI:597326"/>
    </cofactor>
</comment>
<dbReference type="OrthoDB" id="20198at2759"/>
<comment type="catalytic activity">
    <reaction evidence="9">
        <text>D-serine = pyruvate + NH4(+)</text>
        <dbReference type="Rhea" id="RHEA:13977"/>
        <dbReference type="ChEBI" id="CHEBI:15361"/>
        <dbReference type="ChEBI" id="CHEBI:28938"/>
        <dbReference type="ChEBI" id="CHEBI:35247"/>
        <dbReference type="EC" id="4.3.1.18"/>
    </reaction>
    <physiologicalReaction direction="left-to-right" evidence="9">
        <dbReference type="Rhea" id="RHEA:13978"/>
    </physiologicalReaction>
</comment>
<protein>
    <recommendedName>
        <fullName evidence="12">D-serine dehydratase</fullName>
        <ecNumber evidence="11">4.3.1.18</ecNumber>
    </recommendedName>
    <alternativeName>
        <fullName evidence="13">D-serine deaminase</fullName>
    </alternativeName>
</protein>
<comment type="function">
    <text evidence="10">Catalyzes the conversion of D-serine to pyruvate and ammonia. May play a role in D-serine detoxification.</text>
</comment>
<keyword evidence="5" id="KW-0479">Metal-binding</keyword>
<dbReference type="InterPro" id="IPR001608">
    <property type="entry name" value="Ala_racemase_N"/>
</dbReference>
<dbReference type="SUPFAM" id="SSF51419">
    <property type="entry name" value="PLP-binding barrel"/>
    <property type="match status" value="1"/>
</dbReference>
<dbReference type="Pfam" id="PF01168">
    <property type="entry name" value="Ala_racemase_N"/>
    <property type="match status" value="1"/>
</dbReference>
<evidence type="ECO:0000256" key="12">
    <source>
        <dbReference type="ARBA" id="ARBA00069616"/>
    </source>
</evidence>
<evidence type="ECO:0000259" key="14">
    <source>
        <dbReference type="SMART" id="SM01119"/>
    </source>
</evidence>
<dbReference type="SMART" id="SM01119">
    <property type="entry name" value="D-ser_dehydrat"/>
    <property type="match status" value="1"/>
</dbReference>
<dbReference type="RefSeq" id="XP_034011628.1">
    <property type="nucleotide sequence ID" value="XM_034156130.1"/>
</dbReference>
<evidence type="ECO:0000256" key="11">
    <source>
        <dbReference type="ARBA" id="ARBA00066349"/>
    </source>
</evidence>
<evidence type="ECO:0000256" key="2">
    <source>
        <dbReference type="ARBA" id="ARBA00001947"/>
    </source>
</evidence>
<evidence type="ECO:0000256" key="3">
    <source>
        <dbReference type="ARBA" id="ARBA00005323"/>
    </source>
</evidence>
<keyword evidence="6" id="KW-0862">Zinc</keyword>
<evidence type="ECO:0000256" key="1">
    <source>
        <dbReference type="ARBA" id="ARBA00001933"/>
    </source>
</evidence>
<keyword evidence="8" id="KW-0456">Lyase</keyword>
<keyword evidence="16" id="KW-1185">Reference proteome</keyword>
<evidence type="ECO:0000256" key="7">
    <source>
        <dbReference type="ARBA" id="ARBA00022898"/>
    </source>
</evidence>
<dbReference type="InterPro" id="IPR029066">
    <property type="entry name" value="PLP-binding_barrel"/>
</dbReference>
<dbReference type="Pfam" id="PF14031">
    <property type="entry name" value="D-ser_dehydrat"/>
    <property type="match status" value="1"/>
</dbReference>
<comment type="similarity">
    <text evidence="3">Belongs to the DSD1 family.</text>
</comment>
<evidence type="ECO:0000256" key="6">
    <source>
        <dbReference type="ARBA" id="ARBA00022833"/>
    </source>
</evidence>
<dbReference type="PANTHER" id="PTHR28004:SF2">
    <property type="entry name" value="D-SERINE DEHYDRATASE"/>
    <property type="match status" value="1"/>
</dbReference>
<feature type="domain" description="D-serine dehydratase-like" evidence="14">
    <location>
        <begin position="280"/>
        <end position="378"/>
    </location>
</feature>
<proteinExistence type="inferred from homology"/>